<proteinExistence type="predicted"/>
<evidence type="ECO:0000313" key="2">
    <source>
        <dbReference type="Proteomes" id="UP000824106"/>
    </source>
</evidence>
<name>A0A9D2JXY5_9LACT</name>
<evidence type="ECO:0000313" key="1">
    <source>
        <dbReference type="EMBL" id="HIZ71735.1"/>
    </source>
</evidence>
<reference evidence="1" key="2">
    <citation type="submission" date="2021-04" db="EMBL/GenBank/DDBJ databases">
        <authorList>
            <person name="Gilroy R."/>
        </authorList>
    </citation>
    <scope>NUCLEOTIDE SEQUENCE</scope>
    <source>
        <strain evidence="1">CHK169-4300</strain>
    </source>
</reference>
<comment type="caution">
    <text evidence="1">The sequence shown here is derived from an EMBL/GenBank/DDBJ whole genome shotgun (WGS) entry which is preliminary data.</text>
</comment>
<accession>A0A9D2JXY5</accession>
<reference evidence="1" key="1">
    <citation type="journal article" date="2021" name="PeerJ">
        <title>Extensive microbial diversity within the chicken gut microbiome revealed by metagenomics and culture.</title>
        <authorList>
            <person name="Gilroy R."/>
            <person name="Ravi A."/>
            <person name="Getino M."/>
            <person name="Pursley I."/>
            <person name="Horton D.L."/>
            <person name="Alikhan N.F."/>
            <person name="Baker D."/>
            <person name="Gharbi K."/>
            <person name="Hall N."/>
            <person name="Watson M."/>
            <person name="Adriaenssens E.M."/>
            <person name="Foster-Nyarko E."/>
            <person name="Jarju S."/>
            <person name="Secka A."/>
            <person name="Antonio M."/>
            <person name="Oren A."/>
            <person name="Chaudhuri R.R."/>
            <person name="La Ragione R."/>
            <person name="Hildebrand F."/>
            <person name="Pallen M.J."/>
        </authorList>
    </citation>
    <scope>NUCLEOTIDE SEQUENCE</scope>
    <source>
        <strain evidence="1">CHK169-4300</strain>
    </source>
</reference>
<gene>
    <name evidence="1" type="ORF">H9808_08255</name>
</gene>
<dbReference type="AlphaFoldDB" id="A0A9D2JXY5"/>
<organism evidence="1 2">
    <name type="scientific">Candidatus Atopostipes pullistercoris</name>
    <dbReference type="NCBI Taxonomy" id="2838467"/>
    <lineage>
        <taxon>Bacteria</taxon>
        <taxon>Bacillati</taxon>
        <taxon>Bacillota</taxon>
        <taxon>Bacilli</taxon>
        <taxon>Lactobacillales</taxon>
        <taxon>Carnobacteriaceae</taxon>
        <taxon>Atopostipes</taxon>
    </lineage>
</organism>
<sequence>MKDKKFLITWETKIDDGYIDKRQIECNYERSAHFLYDILAKLDKTISIEMEQLTND</sequence>
<dbReference type="Proteomes" id="UP000824106">
    <property type="component" value="Unassembled WGS sequence"/>
</dbReference>
<dbReference type="EMBL" id="DXAZ01000134">
    <property type="protein sequence ID" value="HIZ71735.1"/>
    <property type="molecule type" value="Genomic_DNA"/>
</dbReference>
<protein>
    <submittedName>
        <fullName evidence="1">Uncharacterized protein</fullName>
    </submittedName>
</protein>